<evidence type="ECO:0000259" key="14">
    <source>
        <dbReference type="Pfam" id="PF08669"/>
    </source>
</evidence>
<dbReference type="PANTHER" id="PTHR43757:SF16">
    <property type="entry name" value="AMINOMETHYLTRANSFERASE, MITOCHONDRIAL"/>
    <property type="match status" value="1"/>
</dbReference>
<comment type="similarity">
    <text evidence="3 12">Belongs to the GcvT family.</text>
</comment>
<dbReference type="InterPro" id="IPR028896">
    <property type="entry name" value="GcvT/YgfZ/DmdA"/>
</dbReference>
<dbReference type="NCBIfam" id="TIGR00528">
    <property type="entry name" value="gcvT"/>
    <property type="match status" value="1"/>
</dbReference>
<feature type="domain" description="Aminomethyltransferase C-terminal" evidence="14">
    <location>
        <begin position="319"/>
        <end position="400"/>
    </location>
</feature>
<organism evidence="15 16">
    <name type="scientific">Allacma fusca</name>
    <dbReference type="NCBI Taxonomy" id="39272"/>
    <lineage>
        <taxon>Eukaryota</taxon>
        <taxon>Metazoa</taxon>
        <taxon>Ecdysozoa</taxon>
        <taxon>Arthropoda</taxon>
        <taxon>Hexapoda</taxon>
        <taxon>Collembola</taxon>
        <taxon>Symphypleona</taxon>
        <taxon>Sminthuridae</taxon>
        <taxon>Allacma</taxon>
    </lineage>
</organism>
<comment type="subunit">
    <text evidence="4 12">The glycine cleavage system is composed of four proteins: P, T, L and H.</text>
</comment>
<evidence type="ECO:0000313" key="15">
    <source>
        <dbReference type="EMBL" id="CAG7720819.1"/>
    </source>
</evidence>
<evidence type="ECO:0000256" key="5">
    <source>
        <dbReference type="ARBA" id="ARBA00012616"/>
    </source>
</evidence>
<gene>
    <name evidence="15" type="ORF">AFUS01_LOCUS10073</name>
</gene>
<dbReference type="GO" id="GO:0006546">
    <property type="term" value="P:glycine catabolic process"/>
    <property type="evidence" value="ECO:0007669"/>
    <property type="project" value="InterPro"/>
</dbReference>
<evidence type="ECO:0000256" key="4">
    <source>
        <dbReference type="ARBA" id="ARBA00011690"/>
    </source>
</evidence>
<evidence type="ECO:0000313" key="16">
    <source>
        <dbReference type="Proteomes" id="UP000708208"/>
    </source>
</evidence>
<dbReference type="InterPro" id="IPR013977">
    <property type="entry name" value="GcvT_C"/>
</dbReference>
<dbReference type="GO" id="GO:0005739">
    <property type="term" value="C:mitochondrion"/>
    <property type="evidence" value="ECO:0007669"/>
    <property type="project" value="UniProtKB-SubCell"/>
</dbReference>
<dbReference type="FunFam" id="3.30.70.1400:FF:000001">
    <property type="entry name" value="Aminomethyltransferase"/>
    <property type="match status" value="1"/>
</dbReference>
<evidence type="ECO:0000256" key="7">
    <source>
        <dbReference type="ARBA" id="ARBA00022679"/>
    </source>
</evidence>
<keyword evidence="9 12" id="KW-0496">Mitochondrion</keyword>
<evidence type="ECO:0000256" key="3">
    <source>
        <dbReference type="ARBA" id="ARBA00008609"/>
    </source>
</evidence>
<proteinExistence type="inferred from homology"/>
<sequence length="409" mass="44665">MIPSKFARHFASNIPKGNCLSKCYSDSAVKKTVLYDYHVAKGGKMVPFAGYLMPVQYNSLSIKDSHLHTRSSCSVFDVSHMLQSEVRGKDRVSFIESIVTGDIGNLKSNQGTLTLFTTSSGGISDDLIVNNTEDHLYVVSNAGCRHKDIPLFLNTEKTLKSDNKLVDYIQREDLALLAVQGPKSQEVLQPLVNVDLSKLYFMNNAAASIAGVPHCRVTRCGYTGEDGFEISIPGDRVAGVLDELLGSQEAKVELAGLGARDSLRLEAGLCLYGNDMDESTTPVEAALAWLIGKTRKERRDFPGAEIILNQLKDKTSVKRKRVGFVTKSGPPPRSHMKVLDAETNKEIGEITSGCPSPSLGLNVAMGYVETDADPRIGKPVKIQVRNVQVEGVITKMPFLKGKYYSPPKP</sequence>
<evidence type="ECO:0000256" key="6">
    <source>
        <dbReference type="ARBA" id="ARBA00022576"/>
    </source>
</evidence>
<accession>A0A8J2K651</accession>
<dbReference type="EC" id="2.1.2.10" evidence="5 12"/>
<name>A0A8J2K651_9HEXA</name>
<evidence type="ECO:0000256" key="1">
    <source>
        <dbReference type="ARBA" id="ARBA00003631"/>
    </source>
</evidence>
<dbReference type="PANTHER" id="PTHR43757">
    <property type="entry name" value="AMINOMETHYLTRANSFERASE"/>
    <property type="match status" value="1"/>
</dbReference>
<keyword evidence="7 12" id="KW-0808">Transferase</keyword>
<dbReference type="GO" id="GO:0005960">
    <property type="term" value="C:glycine cleavage complex"/>
    <property type="evidence" value="ECO:0007669"/>
    <property type="project" value="InterPro"/>
</dbReference>
<keyword evidence="8 12" id="KW-0809">Transit peptide</keyword>
<protein>
    <recommendedName>
        <fullName evidence="5 12">Aminomethyltransferase</fullName>
        <ecNumber evidence="5 12">2.1.2.10</ecNumber>
    </recommendedName>
    <alternativeName>
        <fullName evidence="10 12">Glycine cleavage system T protein</fullName>
    </alternativeName>
</protein>
<evidence type="ECO:0000259" key="13">
    <source>
        <dbReference type="Pfam" id="PF01571"/>
    </source>
</evidence>
<evidence type="ECO:0000256" key="9">
    <source>
        <dbReference type="ARBA" id="ARBA00023128"/>
    </source>
</evidence>
<dbReference type="GO" id="GO:0004047">
    <property type="term" value="F:aminomethyltransferase activity"/>
    <property type="evidence" value="ECO:0007669"/>
    <property type="project" value="UniProtKB-EC"/>
</dbReference>
<evidence type="ECO:0000256" key="10">
    <source>
        <dbReference type="ARBA" id="ARBA00031395"/>
    </source>
</evidence>
<dbReference type="InterPro" id="IPR006223">
    <property type="entry name" value="GcvT"/>
</dbReference>
<comment type="caution">
    <text evidence="15">The sequence shown here is derived from an EMBL/GenBank/DDBJ whole genome shotgun (WGS) entry which is preliminary data.</text>
</comment>
<evidence type="ECO:0000256" key="8">
    <source>
        <dbReference type="ARBA" id="ARBA00022946"/>
    </source>
</evidence>
<dbReference type="Pfam" id="PF08669">
    <property type="entry name" value="GCV_T_C"/>
    <property type="match status" value="1"/>
</dbReference>
<feature type="domain" description="GCVT N-terminal" evidence="13">
    <location>
        <begin position="34"/>
        <end position="293"/>
    </location>
</feature>
<dbReference type="OrthoDB" id="10263536at2759"/>
<dbReference type="NCBIfam" id="NF001567">
    <property type="entry name" value="PRK00389.1"/>
    <property type="match status" value="1"/>
</dbReference>
<keyword evidence="16" id="KW-1185">Reference proteome</keyword>
<dbReference type="EMBL" id="CAJVCH010073980">
    <property type="protein sequence ID" value="CAG7720819.1"/>
    <property type="molecule type" value="Genomic_DNA"/>
</dbReference>
<dbReference type="AlphaFoldDB" id="A0A8J2K651"/>
<comment type="function">
    <text evidence="1 12">The glycine cleavage system catalyzes the degradation of glycine.</text>
</comment>
<dbReference type="Pfam" id="PF01571">
    <property type="entry name" value="GCV_T"/>
    <property type="match status" value="1"/>
</dbReference>
<comment type="subcellular location">
    <subcellularLocation>
        <location evidence="2 12">Mitochondrion</location>
    </subcellularLocation>
</comment>
<dbReference type="GO" id="GO:0008483">
    <property type="term" value="F:transaminase activity"/>
    <property type="evidence" value="ECO:0007669"/>
    <property type="project" value="UniProtKB-KW"/>
</dbReference>
<evidence type="ECO:0000256" key="11">
    <source>
        <dbReference type="ARBA" id="ARBA00047665"/>
    </source>
</evidence>
<keyword evidence="6 12" id="KW-0032">Aminotransferase</keyword>
<evidence type="ECO:0000256" key="2">
    <source>
        <dbReference type="ARBA" id="ARBA00004173"/>
    </source>
</evidence>
<dbReference type="InterPro" id="IPR006222">
    <property type="entry name" value="GCVT_N"/>
</dbReference>
<evidence type="ECO:0000256" key="12">
    <source>
        <dbReference type="RuleBase" id="RU003981"/>
    </source>
</evidence>
<dbReference type="Proteomes" id="UP000708208">
    <property type="component" value="Unassembled WGS sequence"/>
</dbReference>
<comment type="catalytic activity">
    <reaction evidence="11 12">
        <text>N(6)-[(R)-S(8)-aminomethyldihydrolipoyl]-L-lysyl-[protein] + (6S)-5,6,7,8-tetrahydrofolate = N(6)-[(R)-dihydrolipoyl]-L-lysyl-[protein] + (6R)-5,10-methylene-5,6,7,8-tetrahydrofolate + NH4(+)</text>
        <dbReference type="Rhea" id="RHEA:16945"/>
        <dbReference type="Rhea" id="RHEA-COMP:10475"/>
        <dbReference type="Rhea" id="RHEA-COMP:10492"/>
        <dbReference type="ChEBI" id="CHEBI:15636"/>
        <dbReference type="ChEBI" id="CHEBI:28938"/>
        <dbReference type="ChEBI" id="CHEBI:57453"/>
        <dbReference type="ChEBI" id="CHEBI:83100"/>
        <dbReference type="ChEBI" id="CHEBI:83143"/>
        <dbReference type="EC" id="2.1.2.10"/>
    </reaction>
</comment>
<reference evidence="15" key="1">
    <citation type="submission" date="2021-06" db="EMBL/GenBank/DDBJ databases">
        <authorList>
            <person name="Hodson N. C."/>
            <person name="Mongue J. A."/>
            <person name="Jaron S. K."/>
        </authorList>
    </citation>
    <scope>NUCLEOTIDE SEQUENCE</scope>
</reference>
<dbReference type="FunFam" id="4.10.1250.10:FF:000002">
    <property type="entry name" value="Aminomethyltransferase"/>
    <property type="match status" value="1"/>
</dbReference>
<dbReference type="PIRSF" id="PIRSF006487">
    <property type="entry name" value="GcvT"/>
    <property type="match status" value="1"/>
</dbReference>